<dbReference type="Pfam" id="PF00440">
    <property type="entry name" value="TetR_N"/>
    <property type="match status" value="1"/>
</dbReference>
<gene>
    <name evidence="5" type="ORF">FC31_GL000070</name>
    <name evidence="4" type="ORF">HMPREF0494_0939</name>
</gene>
<accession>C8P6J5</accession>
<reference evidence="4 6" key="1">
    <citation type="submission" date="2009-09" db="EMBL/GenBank/DDBJ databases">
        <authorList>
            <person name="Qin X."/>
            <person name="Bachman B."/>
            <person name="Battles P."/>
            <person name="Bell A."/>
            <person name="Bess C."/>
            <person name="Bickham C."/>
            <person name="Chaboub L."/>
            <person name="Chen D."/>
            <person name="Coyle M."/>
            <person name="Deiros D.R."/>
            <person name="Dinh H."/>
            <person name="Forbes L."/>
            <person name="Fowler G."/>
            <person name="Francisco L."/>
            <person name="Fu Q."/>
            <person name="Gubbala S."/>
            <person name="Hale W."/>
            <person name="Han Y."/>
            <person name="Hemphill L."/>
            <person name="Highlander S.K."/>
            <person name="Hirani K."/>
            <person name="Hogues M."/>
            <person name="Jackson L."/>
            <person name="Jakkamsetti A."/>
            <person name="Javaid M."/>
            <person name="Jiang H."/>
            <person name="Korchina V."/>
            <person name="Kovar C."/>
            <person name="Lara F."/>
            <person name="Lee S."/>
            <person name="Mata R."/>
            <person name="Mathew T."/>
            <person name="Moen C."/>
            <person name="Morales K."/>
            <person name="Munidasa M."/>
            <person name="Nazareth L."/>
            <person name="Ngo R."/>
            <person name="Nguyen L."/>
            <person name="Okwuonu G."/>
            <person name="Ongeri F."/>
            <person name="Patil S."/>
            <person name="Petrosino J."/>
            <person name="Pham C."/>
            <person name="Pham P."/>
            <person name="Pu L.-L."/>
            <person name="Puazo M."/>
            <person name="Raj R."/>
            <person name="Reid J."/>
            <person name="Rouhana J."/>
            <person name="Saada N."/>
            <person name="Shang Y."/>
            <person name="Simmons D."/>
            <person name="Thornton R."/>
            <person name="Warren J."/>
            <person name="Weissenberger G."/>
            <person name="Zhang J."/>
            <person name="Zhang L."/>
            <person name="Zhou C."/>
            <person name="Zhu D."/>
            <person name="Muzny D."/>
            <person name="Worley K."/>
            <person name="Gibbs R."/>
        </authorList>
    </citation>
    <scope>NUCLEOTIDE SEQUENCE [LARGE SCALE GENOMIC DNA]</scope>
    <source>
        <strain evidence="4 6">DSM 16041</strain>
    </source>
</reference>
<comment type="caution">
    <text evidence="4">The sequence shown here is derived from an EMBL/GenBank/DDBJ whole genome shotgun (WGS) entry which is preliminary data.</text>
</comment>
<dbReference type="AlphaFoldDB" id="C8P6J5"/>
<dbReference type="RefSeq" id="WP_007124226.1">
    <property type="nucleotide sequence ID" value="NZ_AZDK01000001.1"/>
</dbReference>
<dbReference type="STRING" id="525309.HMPREF0494_0939"/>
<dbReference type="OrthoDB" id="9179041at2"/>
<dbReference type="Proteomes" id="UP000051883">
    <property type="component" value="Unassembled WGS sequence"/>
</dbReference>
<dbReference type="HOGENOM" id="CLU_069356_40_4_9"/>
<name>C8P6J5_9LACO</name>
<evidence type="ECO:0000313" key="5">
    <source>
        <dbReference type="EMBL" id="KRK60879.1"/>
    </source>
</evidence>
<evidence type="ECO:0000313" key="7">
    <source>
        <dbReference type="Proteomes" id="UP000051883"/>
    </source>
</evidence>
<evidence type="ECO:0000256" key="2">
    <source>
        <dbReference type="PROSITE-ProRule" id="PRU00335"/>
    </source>
</evidence>
<sequence length="180" mass="20643">MDQTEEKIIQATIEWIMTADYRQLSMRKLAAQIGMTTGALYKHYRNKEKLFYQVSVRLSQRVAERLLPDRSLPAKEQLLTLANSLCQLCVSRPQLVDFLFFNPGLKEFYQHTNSDFQFYNQVMVLIRQLNPGTVSDQDLFTQVWAFIQGYTFLIMNGAADYDADLVATTLNQLVGKGAGK</sequence>
<feature type="DNA-binding region" description="H-T-H motif" evidence="2">
    <location>
        <begin position="25"/>
        <end position="44"/>
    </location>
</feature>
<keyword evidence="7" id="KW-1185">Reference proteome</keyword>
<organism evidence="4 6">
    <name type="scientific">Limosilactobacillus antri DSM 16041</name>
    <dbReference type="NCBI Taxonomy" id="525309"/>
    <lineage>
        <taxon>Bacteria</taxon>
        <taxon>Bacillati</taxon>
        <taxon>Bacillota</taxon>
        <taxon>Bacilli</taxon>
        <taxon>Lactobacillales</taxon>
        <taxon>Lactobacillaceae</taxon>
        <taxon>Limosilactobacillus</taxon>
    </lineage>
</organism>
<evidence type="ECO:0000313" key="6">
    <source>
        <dbReference type="Proteomes" id="UP000003675"/>
    </source>
</evidence>
<evidence type="ECO:0000259" key="3">
    <source>
        <dbReference type="PROSITE" id="PS50977"/>
    </source>
</evidence>
<evidence type="ECO:0000256" key="1">
    <source>
        <dbReference type="ARBA" id="ARBA00023125"/>
    </source>
</evidence>
<feature type="domain" description="HTH tetR-type" evidence="3">
    <location>
        <begin position="2"/>
        <end position="62"/>
    </location>
</feature>
<dbReference type="SUPFAM" id="SSF46689">
    <property type="entry name" value="Homeodomain-like"/>
    <property type="match status" value="1"/>
</dbReference>
<dbReference type="PANTHER" id="PTHR43479:SF11">
    <property type="entry name" value="ACREF_ENVCD OPERON REPRESSOR-RELATED"/>
    <property type="match status" value="1"/>
</dbReference>
<dbReference type="PROSITE" id="PS50977">
    <property type="entry name" value="HTH_TETR_2"/>
    <property type="match status" value="1"/>
</dbReference>
<keyword evidence="1 2" id="KW-0238">DNA-binding</keyword>
<dbReference type="InterPro" id="IPR050624">
    <property type="entry name" value="HTH-type_Tx_Regulator"/>
</dbReference>
<dbReference type="EMBL" id="AZDK01000001">
    <property type="protein sequence ID" value="KRK60879.1"/>
    <property type="molecule type" value="Genomic_DNA"/>
</dbReference>
<dbReference type="EMBL" id="ACLL01000023">
    <property type="protein sequence ID" value="EEW53783.1"/>
    <property type="molecule type" value="Genomic_DNA"/>
</dbReference>
<dbReference type="Gene3D" id="1.10.357.10">
    <property type="entry name" value="Tetracycline Repressor, domain 2"/>
    <property type="match status" value="1"/>
</dbReference>
<reference evidence="5 7" key="2">
    <citation type="journal article" date="2015" name="Genome Announc.">
        <title>Expanding the biotechnology potential of lactobacilli through comparative genomics of 213 strains and associated genera.</title>
        <authorList>
            <person name="Sun Z."/>
            <person name="Harris H.M."/>
            <person name="McCann A."/>
            <person name="Guo C."/>
            <person name="Argimon S."/>
            <person name="Zhang W."/>
            <person name="Yang X."/>
            <person name="Jeffery I.B."/>
            <person name="Cooney J.C."/>
            <person name="Kagawa T.F."/>
            <person name="Liu W."/>
            <person name="Song Y."/>
            <person name="Salvetti E."/>
            <person name="Wrobel A."/>
            <person name="Rasinkangas P."/>
            <person name="Parkhill J."/>
            <person name="Rea M.C."/>
            <person name="O'Sullivan O."/>
            <person name="Ritari J."/>
            <person name="Douillard F.P."/>
            <person name="Paul Ross R."/>
            <person name="Yang R."/>
            <person name="Briner A.E."/>
            <person name="Felis G.E."/>
            <person name="de Vos W.M."/>
            <person name="Barrangou R."/>
            <person name="Klaenhammer T.R."/>
            <person name="Caufield P.W."/>
            <person name="Cui Y."/>
            <person name="Zhang H."/>
            <person name="O'Toole P.W."/>
        </authorList>
    </citation>
    <scope>NUCLEOTIDE SEQUENCE [LARGE SCALE GENOMIC DNA]</scope>
    <source>
        <strain evidence="5 7">DSM 16041</strain>
    </source>
</reference>
<dbReference type="eggNOG" id="COG1309">
    <property type="taxonomic scope" value="Bacteria"/>
</dbReference>
<evidence type="ECO:0000313" key="4">
    <source>
        <dbReference type="EMBL" id="EEW53783.1"/>
    </source>
</evidence>
<dbReference type="GO" id="GO:0003677">
    <property type="term" value="F:DNA binding"/>
    <property type="evidence" value="ECO:0007669"/>
    <property type="project" value="UniProtKB-UniRule"/>
</dbReference>
<dbReference type="Proteomes" id="UP000003675">
    <property type="component" value="Unassembled WGS sequence"/>
</dbReference>
<dbReference type="InterPro" id="IPR009057">
    <property type="entry name" value="Homeodomain-like_sf"/>
</dbReference>
<proteinExistence type="predicted"/>
<protein>
    <submittedName>
        <fullName evidence="4">Transcriptional regulator, TetR family</fullName>
    </submittedName>
</protein>
<dbReference type="InterPro" id="IPR001647">
    <property type="entry name" value="HTH_TetR"/>
</dbReference>
<dbReference type="PANTHER" id="PTHR43479">
    <property type="entry name" value="ACREF/ENVCD OPERON REPRESSOR-RELATED"/>
    <property type="match status" value="1"/>
</dbReference>
<dbReference type="PATRIC" id="fig|525309.8.peg.76"/>